<dbReference type="GO" id="GO:0032039">
    <property type="term" value="C:integrator complex"/>
    <property type="evidence" value="ECO:0007669"/>
    <property type="project" value="InterPro"/>
</dbReference>
<dbReference type="PANTHER" id="PTHR16055">
    <property type="entry name" value="INTEGRATOR COMPLEX SUBUNIT 10"/>
    <property type="match status" value="1"/>
</dbReference>
<evidence type="ECO:0000256" key="1">
    <source>
        <dbReference type="ARBA" id="ARBA00004123"/>
    </source>
</evidence>
<name>A0A498M9Y5_LABRO</name>
<evidence type="ECO:0000256" key="6">
    <source>
        <dbReference type="SAM" id="MobiDB-lite"/>
    </source>
</evidence>
<dbReference type="Pfam" id="PF21045">
    <property type="entry name" value="INT10"/>
    <property type="match status" value="2"/>
</dbReference>
<reference evidence="7 8" key="1">
    <citation type="submission" date="2018-03" db="EMBL/GenBank/DDBJ databases">
        <title>Draft genome sequence of Rohu Carp (Labeo rohita).</title>
        <authorList>
            <person name="Das P."/>
            <person name="Kushwaha B."/>
            <person name="Joshi C.G."/>
            <person name="Kumar D."/>
            <person name="Nagpure N.S."/>
            <person name="Sahoo L."/>
            <person name="Das S.P."/>
            <person name="Bit A."/>
            <person name="Patnaik S."/>
            <person name="Meher P.K."/>
            <person name="Jayasankar P."/>
            <person name="Koringa P.G."/>
            <person name="Patel N.V."/>
            <person name="Hinsu A.T."/>
            <person name="Kumar R."/>
            <person name="Pandey M."/>
            <person name="Agarwal S."/>
            <person name="Srivastava S."/>
            <person name="Singh M."/>
            <person name="Iquebal M.A."/>
            <person name="Jaiswal S."/>
            <person name="Angadi U.B."/>
            <person name="Kumar N."/>
            <person name="Raza M."/>
            <person name="Shah T.M."/>
            <person name="Rai A."/>
            <person name="Jena J.K."/>
        </authorList>
    </citation>
    <scope>NUCLEOTIDE SEQUENCE [LARGE SCALE GENOMIC DNA]</scope>
    <source>
        <strain evidence="7">DASCIFA01</strain>
        <tissue evidence="7">Testis</tissue>
    </source>
</reference>
<comment type="subunit">
    <text evidence="5">Component of the Integrator complex, composed of core subunits INTS1, INTS2, INTS3, INTS4, INTS5, INTS6, INTS7, INTS8, INTS9/RC74, INTS10, INTS11/CPSF3L, INTS12, INTS13, INTS14 and INTS15. The core complex associates with protein phosphatase 2A subunits PPP2CA and PPP2R1A, to form the Integrator-PP2A (INTAC) complex. INTS10 is part of the tail subcomplex, composed of INTS10, INTS13, INTS14 and INTS15.</text>
</comment>
<dbReference type="Proteomes" id="UP000290572">
    <property type="component" value="Unassembled WGS sequence"/>
</dbReference>
<accession>A0A498M9Y5</accession>
<keyword evidence="4" id="KW-0539">Nucleus</keyword>
<dbReference type="GO" id="GO:0016180">
    <property type="term" value="P:snRNA processing"/>
    <property type="evidence" value="ECO:0007669"/>
    <property type="project" value="InterPro"/>
</dbReference>
<feature type="compositionally biased region" description="Basic and acidic residues" evidence="6">
    <location>
        <begin position="172"/>
        <end position="194"/>
    </location>
</feature>
<organism evidence="7 8">
    <name type="scientific">Labeo rohita</name>
    <name type="common">Indian major carp</name>
    <name type="synonym">Cyprinus rohita</name>
    <dbReference type="NCBI Taxonomy" id="84645"/>
    <lineage>
        <taxon>Eukaryota</taxon>
        <taxon>Metazoa</taxon>
        <taxon>Chordata</taxon>
        <taxon>Craniata</taxon>
        <taxon>Vertebrata</taxon>
        <taxon>Euteleostomi</taxon>
        <taxon>Actinopterygii</taxon>
        <taxon>Neopterygii</taxon>
        <taxon>Teleostei</taxon>
        <taxon>Ostariophysi</taxon>
        <taxon>Cypriniformes</taxon>
        <taxon>Cyprinidae</taxon>
        <taxon>Labeoninae</taxon>
        <taxon>Labeonini</taxon>
        <taxon>Labeo</taxon>
    </lineage>
</organism>
<dbReference type="PANTHER" id="PTHR16055:SF2">
    <property type="entry name" value="INTEGRATOR COMPLEX SUBUNIT 10"/>
    <property type="match status" value="1"/>
</dbReference>
<keyword evidence="8" id="KW-1185">Reference proteome</keyword>
<evidence type="ECO:0000256" key="2">
    <source>
        <dbReference type="ARBA" id="ARBA00010391"/>
    </source>
</evidence>
<evidence type="ECO:0000256" key="3">
    <source>
        <dbReference type="ARBA" id="ARBA00016811"/>
    </source>
</evidence>
<protein>
    <recommendedName>
        <fullName evidence="3">Integrator complex subunit 10</fullName>
    </recommendedName>
</protein>
<evidence type="ECO:0000256" key="5">
    <source>
        <dbReference type="ARBA" id="ARBA00062419"/>
    </source>
</evidence>
<evidence type="ECO:0000313" key="8">
    <source>
        <dbReference type="Proteomes" id="UP000290572"/>
    </source>
</evidence>
<gene>
    <name evidence="7" type="ORF">ROHU_026544</name>
</gene>
<dbReference type="AlphaFoldDB" id="A0A498M9Y5"/>
<comment type="similarity">
    <text evidence="2">Belongs to the Integrator subunit 10 family.</text>
</comment>
<dbReference type="InterPro" id="IPR026164">
    <property type="entry name" value="Int_cplx_su10"/>
</dbReference>
<feature type="region of interest" description="Disordered" evidence="6">
    <location>
        <begin position="171"/>
        <end position="194"/>
    </location>
</feature>
<comment type="caution">
    <text evidence="7">The sequence shown here is derived from an EMBL/GenBank/DDBJ whole genome shotgun (WGS) entry which is preliminary data.</text>
</comment>
<sequence length="194" mass="21748">MSAQGDCEFLVKRARELVPQDPYAAKAWLITARTLYPTDFNIQVSLGESLLEAETVESLDTPVNCFRKLFVCDVLPLILNNPEMRLPVSLLYKYMHKAAEFYICYVTREPSADGQIQAPAEPEPELALELLKSGDTAAIIQQASCHYALGEYRIACEKLLEVVGGLMPQNHEAVKSSEEQRKPRSKSRKDVKTS</sequence>
<proteinExistence type="inferred from homology"/>
<evidence type="ECO:0000256" key="4">
    <source>
        <dbReference type="ARBA" id="ARBA00023242"/>
    </source>
</evidence>
<evidence type="ECO:0000313" key="7">
    <source>
        <dbReference type="EMBL" id="RXN17859.1"/>
    </source>
</evidence>
<dbReference type="EMBL" id="QBIY01012737">
    <property type="protein sequence ID" value="RXN17859.1"/>
    <property type="molecule type" value="Genomic_DNA"/>
</dbReference>
<dbReference type="STRING" id="84645.A0A498M9Y5"/>
<comment type="subcellular location">
    <subcellularLocation>
        <location evidence="1">Nucleus</location>
    </subcellularLocation>
</comment>